<evidence type="ECO:0000313" key="3">
    <source>
        <dbReference type="Proteomes" id="UP001516400"/>
    </source>
</evidence>
<sequence length="204" mass="23777">MQFQSTSSLSEHWYSFHKNILDIKPINSGAEPLPGVLSPRQGANEQTNIEKCDVIVQSGITPYSSWWPYSSYYPYYSQVGIVKRDTAAAENTEQEKNIEKRDVILGSPLVYPYGYTDLFRYLNTVPVSPVAQIPYYPYNIVKRESEESTQSDHTVQKRDVNQEEGTKTKEKRDLVLGYGYPYYSTYADYPYYNSLYRSLYYPYY</sequence>
<accession>A0ABD2MS62</accession>
<evidence type="ECO:0000256" key="1">
    <source>
        <dbReference type="SAM" id="MobiDB-lite"/>
    </source>
</evidence>
<evidence type="ECO:0000313" key="2">
    <source>
        <dbReference type="EMBL" id="KAL3269235.1"/>
    </source>
</evidence>
<proteinExistence type="predicted"/>
<keyword evidence="3" id="KW-1185">Reference proteome</keyword>
<comment type="caution">
    <text evidence="2">The sequence shown here is derived from an EMBL/GenBank/DDBJ whole genome shotgun (WGS) entry which is preliminary data.</text>
</comment>
<feature type="compositionally biased region" description="Basic and acidic residues" evidence="1">
    <location>
        <begin position="154"/>
        <end position="168"/>
    </location>
</feature>
<reference evidence="2 3" key="1">
    <citation type="journal article" date="2021" name="BMC Biol.">
        <title>Horizontally acquired antibacterial genes associated with adaptive radiation of ladybird beetles.</title>
        <authorList>
            <person name="Li H.S."/>
            <person name="Tang X.F."/>
            <person name="Huang Y.H."/>
            <person name="Xu Z.Y."/>
            <person name="Chen M.L."/>
            <person name="Du X.Y."/>
            <person name="Qiu B.Y."/>
            <person name="Chen P.T."/>
            <person name="Zhang W."/>
            <person name="Slipinski A."/>
            <person name="Escalona H.E."/>
            <person name="Waterhouse R.M."/>
            <person name="Zwick A."/>
            <person name="Pang H."/>
        </authorList>
    </citation>
    <scope>NUCLEOTIDE SEQUENCE [LARGE SCALE GENOMIC DNA]</scope>
    <source>
        <strain evidence="2">SYSU2018</strain>
    </source>
</reference>
<protein>
    <submittedName>
        <fullName evidence="2">Uncharacterized protein</fullName>
    </submittedName>
</protein>
<organism evidence="2 3">
    <name type="scientific">Cryptolaemus montrouzieri</name>
    <dbReference type="NCBI Taxonomy" id="559131"/>
    <lineage>
        <taxon>Eukaryota</taxon>
        <taxon>Metazoa</taxon>
        <taxon>Ecdysozoa</taxon>
        <taxon>Arthropoda</taxon>
        <taxon>Hexapoda</taxon>
        <taxon>Insecta</taxon>
        <taxon>Pterygota</taxon>
        <taxon>Neoptera</taxon>
        <taxon>Endopterygota</taxon>
        <taxon>Coleoptera</taxon>
        <taxon>Polyphaga</taxon>
        <taxon>Cucujiformia</taxon>
        <taxon>Coccinelloidea</taxon>
        <taxon>Coccinellidae</taxon>
        <taxon>Scymninae</taxon>
        <taxon>Scymnini</taxon>
        <taxon>Cryptolaemus</taxon>
    </lineage>
</organism>
<dbReference type="EMBL" id="JABFTP020000021">
    <property type="protein sequence ID" value="KAL3269235.1"/>
    <property type="molecule type" value="Genomic_DNA"/>
</dbReference>
<feature type="region of interest" description="Disordered" evidence="1">
    <location>
        <begin position="146"/>
        <end position="168"/>
    </location>
</feature>
<name>A0ABD2MS62_9CUCU</name>
<dbReference type="AlphaFoldDB" id="A0ABD2MS62"/>
<gene>
    <name evidence="2" type="ORF">HHI36_008316</name>
</gene>
<dbReference type="Proteomes" id="UP001516400">
    <property type="component" value="Unassembled WGS sequence"/>
</dbReference>